<dbReference type="FunFam" id="1.20.140.140:FF:000003">
    <property type="entry name" value="Protein orai"/>
    <property type="match status" value="1"/>
</dbReference>
<feature type="region of interest" description="Disordered" evidence="9">
    <location>
        <begin position="64"/>
        <end position="88"/>
    </location>
</feature>
<evidence type="ECO:0000256" key="8">
    <source>
        <dbReference type="ARBA" id="ARBA00080439"/>
    </source>
</evidence>
<evidence type="ECO:0000256" key="5">
    <source>
        <dbReference type="ARBA" id="ARBA00023136"/>
    </source>
</evidence>
<evidence type="ECO:0000256" key="3">
    <source>
        <dbReference type="ARBA" id="ARBA00022692"/>
    </source>
</evidence>
<dbReference type="GO" id="GO:0016020">
    <property type="term" value="C:membrane"/>
    <property type="evidence" value="ECO:0007669"/>
    <property type="project" value="UniProtKB-SubCell"/>
</dbReference>
<evidence type="ECO:0000256" key="1">
    <source>
        <dbReference type="ARBA" id="ARBA00004141"/>
    </source>
</evidence>
<dbReference type="AlphaFoldDB" id="A0A914N9V8"/>
<keyword evidence="5 10" id="KW-0472">Membrane</keyword>
<evidence type="ECO:0000313" key="12">
    <source>
        <dbReference type="WBParaSite" id="Minc3s04865g37163"/>
    </source>
</evidence>
<evidence type="ECO:0000256" key="7">
    <source>
        <dbReference type="ARBA" id="ARBA00070070"/>
    </source>
</evidence>
<name>A0A914N9V8_MELIC</name>
<comment type="subcellular location">
    <subcellularLocation>
        <location evidence="1">Membrane</location>
        <topology evidence="1">Multi-pass membrane protein</topology>
    </subcellularLocation>
</comment>
<accession>A0A914N9V8</accession>
<evidence type="ECO:0000313" key="11">
    <source>
        <dbReference type="Proteomes" id="UP000887563"/>
    </source>
</evidence>
<feature type="compositionally biased region" description="Pro residues" evidence="9">
    <location>
        <begin position="66"/>
        <end position="80"/>
    </location>
</feature>
<dbReference type="WBParaSite" id="Minc3s04865g37163">
    <property type="protein sequence ID" value="Minc3s04865g37163"/>
    <property type="gene ID" value="Minc3s04865g37163"/>
</dbReference>
<keyword evidence="3 10" id="KW-0812">Transmembrane</keyword>
<evidence type="ECO:0000256" key="9">
    <source>
        <dbReference type="SAM" id="MobiDB-lite"/>
    </source>
</evidence>
<dbReference type="InterPro" id="IPR012446">
    <property type="entry name" value="CRAC_channel"/>
</dbReference>
<protein>
    <recommendedName>
        <fullName evidence="7">Protein orai</fullName>
    </recommendedName>
    <alternativeName>
        <fullName evidence="8">Store-operated calcium channel</fullName>
    </alternativeName>
</protein>
<evidence type="ECO:0000256" key="4">
    <source>
        <dbReference type="ARBA" id="ARBA00022989"/>
    </source>
</evidence>
<evidence type="ECO:0000256" key="6">
    <source>
        <dbReference type="ARBA" id="ARBA00057852"/>
    </source>
</evidence>
<evidence type="ECO:0000256" key="2">
    <source>
        <dbReference type="ARBA" id="ARBA00008062"/>
    </source>
</evidence>
<dbReference type="PANTHER" id="PTHR31501:SF7">
    <property type="entry name" value="CALCIUM RELEASE-ACTIVATED CALCIUM CHANNEL PROTEIN 1"/>
    <property type="match status" value="1"/>
</dbReference>
<keyword evidence="4 10" id="KW-1133">Transmembrane helix</keyword>
<feature type="compositionally biased region" description="Gly residues" evidence="9">
    <location>
        <begin position="296"/>
        <end position="319"/>
    </location>
</feature>
<sequence>MTSTDHHHRASFSTLTFESLQLPPSIPTLKKEHSSSFSSTTTHNIFTSDDDLFISAKSSLNNFGSPLPPPPLSSNFPPPSHSNSTSHLPTYINQQWKKVEEEQEEENNCILNNNNFQSKSNFTTLTTNSLSQTAIMNFQIIRNNSSNSLTNSSLTYQNNNDGNKTLCSGSIMNIPNGVFHPIAAKRSYVGINNSSNGSNSINGLNQNNQSFLPLLYQQQQQQQSSRSPLYTAALTNLQHQQIDSFPLINQPLINQQQQQSKKNSSSNNLFIGPKIAMSTATAIAVAIPPFSQTSGGGSCGGSLAGDSTNGGGGGGGGIGTPTRSSKSQIKSRSGFLPYHLEPIQKHRGELSINEKYRYDLSRAQLKASSRTSALLSGFAMIALVELQYLPDTPKPLLIMLGVVTTLLVSVHLLALMMSTCLLPYIEANGCTQDSPHIKLRFYIELSWFFSTCVGLLLFLLEIGVIFFVKFNAICYIFAAYITTGMLVPVLIIFIVISYLIHRNRFTHSIERVSDKVVDLQKYLCEAEAGNIQHAPSTIKNSGIGVNNLRNYKEC</sequence>
<dbReference type="Gene3D" id="1.20.140.140">
    <property type="entry name" value="Calcium release-activated calcium channel protein Orai"/>
    <property type="match status" value="1"/>
</dbReference>
<organism evidence="11 12">
    <name type="scientific">Meloidogyne incognita</name>
    <name type="common">Southern root-knot nematode worm</name>
    <name type="synonym">Oxyuris incognita</name>
    <dbReference type="NCBI Taxonomy" id="6306"/>
    <lineage>
        <taxon>Eukaryota</taxon>
        <taxon>Metazoa</taxon>
        <taxon>Ecdysozoa</taxon>
        <taxon>Nematoda</taxon>
        <taxon>Chromadorea</taxon>
        <taxon>Rhabditida</taxon>
        <taxon>Tylenchina</taxon>
        <taxon>Tylenchomorpha</taxon>
        <taxon>Tylenchoidea</taxon>
        <taxon>Meloidogynidae</taxon>
        <taxon>Meloidogyninae</taxon>
        <taxon>Meloidogyne</taxon>
        <taxon>Meloidogyne incognita group</taxon>
    </lineage>
</organism>
<feature type="transmembrane region" description="Helical" evidence="10">
    <location>
        <begin position="475"/>
        <end position="500"/>
    </location>
</feature>
<comment type="function">
    <text evidence="6">Ca(2+) release-activated Ca(2+)-like (CRAC-like) channel subunit which mediates Ca(2+) influx and increase in Ca(2+)-selective current by synergy with the Ca(2+) sensor, stim-1. Required for Ca(2+) and IP3-dependent contractile activity of sheath cells and the spermatheca. Affects brood size and somatic cell function.</text>
</comment>
<comment type="similarity">
    <text evidence="2">Belongs to the Orai family.</text>
</comment>
<evidence type="ECO:0000256" key="10">
    <source>
        <dbReference type="SAM" id="Phobius"/>
    </source>
</evidence>
<dbReference type="Proteomes" id="UP000887563">
    <property type="component" value="Unplaced"/>
</dbReference>
<dbReference type="GO" id="GO:0015279">
    <property type="term" value="F:store-operated calcium channel activity"/>
    <property type="evidence" value="ECO:0007669"/>
    <property type="project" value="TreeGrafter"/>
</dbReference>
<dbReference type="GO" id="GO:0002115">
    <property type="term" value="P:store-operated calcium entry"/>
    <property type="evidence" value="ECO:0007669"/>
    <property type="project" value="TreeGrafter"/>
</dbReference>
<dbReference type="PANTHER" id="PTHR31501">
    <property type="entry name" value="CALCIUM RELEASE-ACTIVATED CALCIUM CHANNEL PROTEIN 1"/>
    <property type="match status" value="1"/>
</dbReference>
<keyword evidence="11" id="KW-1185">Reference proteome</keyword>
<dbReference type="InterPro" id="IPR038350">
    <property type="entry name" value="Orai_sf"/>
</dbReference>
<dbReference type="Pfam" id="PF07856">
    <property type="entry name" value="Orai-1"/>
    <property type="match status" value="1"/>
</dbReference>
<feature type="transmembrane region" description="Helical" evidence="10">
    <location>
        <begin position="445"/>
        <end position="469"/>
    </location>
</feature>
<feature type="transmembrane region" description="Helical" evidence="10">
    <location>
        <begin position="396"/>
        <end position="424"/>
    </location>
</feature>
<feature type="region of interest" description="Disordered" evidence="9">
    <location>
        <begin position="296"/>
        <end position="328"/>
    </location>
</feature>
<reference evidence="12" key="1">
    <citation type="submission" date="2022-11" db="UniProtKB">
        <authorList>
            <consortium name="WormBaseParasite"/>
        </authorList>
    </citation>
    <scope>IDENTIFICATION</scope>
</reference>
<proteinExistence type="inferred from homology"/>